<feature type="transmembrane region" description="Helical" evidence="1">
    <location>
        <begin position="12"/>
        <end position="43"/>
    </location>
</feature>
<evidence type="ECO:0000256" key="1">
    <source>
        <dbReference type="SAM" id="Phobius"/>
    </source>
</evidence>
<evidence type="ECO:0000313" key="3">
    <source>
        <dbReference type="EMBL" id="GEO16892.1"/>
    </source>
</evidence>
<comment type="caution">
    <text evidence="3">The sequence shown here is derived from an EMBL/GenBank/DDBJ whole genome shotgun (WGS) entry which is preliminary data.</text>
</comment>
<feature type="domain" description="TadE-like" evidence="2">
    <location>
        <begin position="6"/>
        <end position="48"/>
    </location>
</feature>
<keyword evidence="1" id="KW-1133">Transmembrane helix</keyword>
<dbReference type="Proteomes" id="UP000321085">
    <property type="component" value="Unassembled WGS sequence"/>
</dbReference>
<evidence type="ECO:0000313" key="4">
    <source>
        <dbReference type="Proteomes" id="UP000321085"/>
    </source>
</evidence>
<dbReference type="EMBL" id="BJYU01000079">
    <property type="protein sequence ID" value="GEO16892.1"/>
    <property type="molecule type" value="Genomic_DNA"/>
</dbReference>
<proteinExistence type="predicted"/>
<reference evidence="3 4" key="1">
    <citation type="submission" date="2019-07" db="EMBL/GenBank/DDBJ databases">
        <title>Whole genome shotgun sequence of Microvirga aerophila NBRC 106136.</title>
        <authorList>
            <person name="Hosoyama A."/>
            <person name="Uohara A."/>
            <person name="Ohji S."/>
            <person name="Ichikawa N."/>
        </authorList>
    </citation>
    <scope>NUCLEOTIDE SEQUENCE [LARGE SCALE GENOMIC DNA]</scope>
    <source>
        <strain evidence="3 4">NBRC 106136</strain>
    </source>
</reference>
<evidence type="ECO:0000259" key="2">
    <source>
        <dbReference type="Pfam" id="PF07811"/>
    </source>
</evidence>
<protein>
    <recommendedName>
        <fullName evidence="2">TadE-like domain-containing protein</fullName>
    </recommendedName>
</protein>
<dbReference type="AlphaFoldDB" id="A0A512BY53"/>
<dbReference type="InterPro" id="IPR012495">
    <property type="entry name" value="TadE-like_dom"/>
</dbReference>
<name>A0A512BY53_9HYPH</name>
<gene>
    <name evidence="3" type="ORF">MAE02_45880</name>
</gene>
<dbReference type="Pfam" id="PF07811">
    <property type="entry name" value="TadE"/>
    <property type="match status" value="1"/>
</dbReference>
<sequence>MQDEGGATAVEFAIVAPVFLAAIFGIIQLSLLAFTVASLNYAVEKGARCAAVRTGCPNPASHYYAPGPAPSFTTAENQACGLSLTASVTYNLNILAFQRSIVLSGSACFPDLKSGA</sequence>
<dbReference type="RefSeq" id="WP_170285062.1">
    <property type="nucleotide sequence ID" value="NZ_BJYU01000079.1"/>
</dbReference>
<organism evidence="3 4">
    <name type="scientific">Microvirga aerophila</name>
    <dbReference type="NCBI Taxonomy" id="670291"/>
    <lineage>
        <taxon>Bacteria</taxon>
        <taxon>Pseudomonadati</taxon>
        <taxon>Pseudomonadota</taxon>
        <taxon>Alphaproteobacteria</taxon>
        <taxon>Hyphomicrobiales</taxon>
        <taxon>Methylobacteriaceae</taxon>
        <taxon>Microvirga</taxon>
    </lineage>
</organism>
<accession>A0A512BY53</accession>
<keyword evidence="1" id="KW-0472">Membrane</keyword>
<keyword evidence="4" id="KW-1185">Reference proteome</keyword>
<keyword evidence="1" id="KW-0812">Transmembrane</keyword>